<keyword evidence="2" id="KW-1185">Reference proteome</keyword>
<sequence length="112" mass="12602">MNINNAQSTARLLSNIAGKGFKVEQLVPSTQFPSIVPWSYIKEKSSFNQSLDKVSGLAELALSQYNGRVRKSNKVVDVLKWNEGKILPHDVYYITFNVKKEGKTGDPLIRTF</sequence>
<evidence type="ECO:0008006" key="3">
    <source>
        <dbReference type="Google" id="ProtNLM"/>
    </source>
</evidence>
<organism evidence="1 2">
    <name type="scientific">Cuscuta campestris</name>
    <dbReference type="NCBI Taxonomy" id="132261"/>
    <lineage>
        <taxon>Eukaryota</taxon>
        <taxon>Viridiplantae</taxon>
        <taxon>Streptophyta</taxon>
        <taxon>Embryophyta</taxon>
        <taxon>Tracheophyta</taxon>
        <taxon>Spermatophyta</taxon>
        <taxon>Magnoliopsida</taxon>
        <taxon>eudicotyledons</taxon>
        <taxon>Gunneridae</taxon>
        <taxon>Pentapetalae</taxon>
        <taxon>asterids</taxon>
        <taxon>lamiids</taxon>
        <taxon>Solanales</taxon>
        <taxon>Convolvulaceae</taxon>
        <taxon>Cuscuteae</taxon>
        <taxon>Cuscuta</taxon>
        <taxon>Cuscuta subgen. Grammica</taxon>
        <taxon>Cuscuta sect. Cleistogrammica</taxon>
    </lineage>
</organism>
<name>A0A484MAS7_9ASTE</name>
<proteinExistence type="predicted"/>
<evidence type="ECO:0000313" key="2">
    <source>
        <dbReference type="Proteomes" id="UP000595140"/>
    </source>
</evidence>
<protein>
    <recommendedName>
        <fullName evidence="3">Cystatin domain-containing protein</fullName>
    </recommendedName>
</protein>
<dbReference type="Proteomes" id="UP000595140">
    <property type="component" value="Unassembled WGS sequence"/>
</dbReference>
<accession>A0A484MAS7</accession>
<dbReference type="EMBL" id="OOIL02003045">
    <property type="protein sequence ID" value="VFQ86023.1"/>
    <property type="molecule type" value="Genomic_DNA"/>
</dbReference>
<evidence type="ECO:0000313" key="1">
    <source>
        <dbReference type="EMBL" id="VFQ86023.1"/>
    </source>
</evidence>
<dbReference type="AlphaFoldDB" id="A0A484MAS7"/>
<gene>
    <name evidence="1" type="ORF">CCAM_LOCUS27799</name>
</gene>
<reference evidence="1 2" key="1">
    <citation type="submission" date="2018-04" db="EMBL/GenBank/DDBJ databases">
        <authorList>
            <person name="Vogel A."/>
        </authorList>
    </citation>
    <scope>NUCLEOTIDE SEQUENCE [LARGE SCALE GENOMIC DNA]</scope>
</reference>